<evidence type="ECO:0000313" key="2">
    <source>
        <dbReference type="EMBL" id="WYK00668.1"/>
    </source>
</evidence>
<evidence type="ECO:0000256" key="1">
    <source>
        <dbReference type="SAM" id="Phobius"/>
    </source>
</evidence>
<feature type="transmembrane region" description="Helical" evidence="1">
    <location>
        <begin position="5"/>
        <end position="24"/>
    </location>
</feature>
<dbReference type="EMBL" id="CP147244">
    <property type="protein sequence ID" value="WYK00668.1"/>
    <property type="molecule type" value="Genomic_DNA"/>
</dbReference>
<dbReference type="Proteomes" id="UP000194948">
    <property type="component" value="Chromosome"/>
</dbReference>
<keyword evidence="1" id="KW-0472">Membrane</keyword>
<reference evidence="2" key="2">
    <citation type="submission" date="2024-03" db="EMBL/GenBank/DDBJ databases">
        <title>The Genome Sequence of Enterococcus sp. DIV0205d.</title>
        <authorList>
            <consortium name="The Broad Institute Genomics Platform"/>
            <consortium name="The Broad Institute Microbial Omics Core"/>
            <consortium name="The Broad Institute Genomic Center for Infectious Diseases"/>
            <person name="Earl A."/>
            <person name="Manson A."/>
            <person name="Gilmore M."/>
            <person name="Schwartman J."/>
            <person name="Shea T."/>
            <person name="Abouelleil A."/>
            <person name="Cao P."/>
            <person name="Chapman S."/>
            <person name="Cusick C."/>
            <person name="Young S."/>
            <person name="Neafsey D."/>
            <person name="Nusbaum C."/>
            <person name="Birren B."/>
        </authorList>
    </citation>
    <scope>NUCLEOTIDE SEQUENCE</scope>
    <source>
        <strain evidence="2">7F3_DIV0205</strain>
    </source>
</reference>
<reference evidence="2" key="1">
    <citation type="submission" date="2017-05" db="EMBL/GenBank/DDBJ databases">
        <authorList>
            <consortium name="The Broad Institute Genomics Platform"/>
            <consortium name="The Broad Institute Genomic Center for Infectious Diseases"/>
            <person name="Earl A."/>
            <person name="Manson A."/>
            <person name="Schwartman J."/>
            <person name="Gilmore M."/>
            <person name="Abouelleil A."/>
            <person name="Cao P."/>
            <person name="Chapman S."/>
            <person name="Cusick C."/>
            <person name="Shea T."/>
            <person name="Young S."/>
            <person name="Neafsey D."/>
            <person name="Nusbaum C."/>
            <person name="Birren B."/>
        </authorList>
    </citation>
    <scope>NUCLEOTIDE SEQUENCE</scope>
    <source>
        <strain evidence="2">7F3_DIV0205</strain>
    </source>
</reference>
<proteinExistence type="predicted"/>
<accession>A0AAQ3WCB7</accession>
<protein>
    <submittedName>
        <fullName evidence="2">Uncharacterized protein</fullName>
    </submittedName>
</protein>
<keyword evidence="3" id="KW-1185">Reference proteome</keyword>
<name>A0AAQ3WCB7_9ENTE</name>
<feature type="transmembrane region" description="Helical" evidence="1">
    <location>
        <begin position="44"/>
        <end position="65"/>
    </location>
</feature>
<keyword evidence="1" id="KW-0812">Transmembrane</keyword>
<dbReference type="AlphaFoldDB" id="A0AAQ3WCB7"/>
<evidence type="ECO:0000313" key="3">
    <source>
        <dbReference type="Proteomes" id="UP000194948"/>
    </source>
</evidence>
<sequence length="68" mass="7526">MNTKFVKVIGYVIIFASILISLLFSLNPDKILVDGNPLETGYMIAKTLFIITTLIISTILGVQLINKK</sequence>
<dbReference type="RefSeq" id="WP_086314174.1">
    <property type="nucleotide sequence ID" value="NZ_CP147244.1"/>
</dbReference>
<organism evidence="2 3">
    <name type="scientific">Candidatus Enterococcus palustris</name>
    <dbReference type="NCBI Taxonomy" id="1834189"/>
    <lineage>
        <taxon>Bacteria</taxon>
        <taxon>Bacillati</taxon>
        <taxon>Bacillota</taxon>
        <taxon>Bacilli</taxon>
        <taxon>Lactobacillales</taxon>
        <taxon>Enterococcaceae</taxon>
        <taxon>Enterococcus</taxon>
    </lineage>
</organism>
<gene>
    <name evidence="2" type="ORF">A5821_001766</name>
</gene>
<keyword evidence="1" id="KW-1133">Transmembrane helix</keyword>